<dbReference type="PANTHER" id="PTHR15020:SF37">
    <property type="entry name" value="OXIDOREDUCTASE MDPK"/>
    <property type="match status" value="1"/>
</dbReference>
<evidence type="ECO:0000313" key="6">
    <source>
        <dbReference type="Proteomes" id="UP000034680"/>
    </source>
</evidence>
<comment type="caution">
    <text evidence="5">The sequence shown here is derived from an EMBL/GenBank/DDBJ whole genome shotgun (WGS) entry which is preliminary data.</text>
</comment>
<reference evidence="5 6" key="1">
    <citation type="submission" date="2015-05" db="EMBL/GenBank/DDBJ databases">
        <title>Distinctive expansion of gene families associated with plant cell wall degradation and secondary metabolism in the genomes of grapevine trunk pathogens.</title>
        <authorList>
            <person name="Lawrence D.P."/>
            <person name="Travadon R."/>
            <person name="Rolshausen P.E."/>
            <person name="Baumgartner K."/>
        </authorList>
    </citation>
    <scope>NUCLEOTIDE SEQUENCE [LARGE SCALE GENOMIC DNA]</scope>
    <source>
        <strain evidence="5">DA912</strain>
    </source>
</reference>
<dbReference type="STRING" id="1214573.A0A0G2ICH6"/>
<organism evidence="5 6">
    <name type="scientific">Diaporthe ampelina</name>
    <dbReference type="NCBI Taxonomy" id="1214573"/>
    <lineage>
        <taxon>Eukaryota</taxon>
        <taxon>Fungi</taxon>
        <taxon>Dikarya</taxon>
        <taxon>Ascomycota</taxon>
        <taxon>Pezizomycotina</taxon>
        <taxon>Sordariomycetes</taxon>
        <taxon>Sordariomycetidae</taxon>
        <taxon>Diaporthales</taxon>
        <taxon>Diaporthaceae</taxon>
        <taxon>Diaporthe</taxon>
    </lineage>
</organism>
<dbReference type="Proteomes" id="UP000034680">
    <property type="component" value="Unassembled WGS sequence"/>
</dbReference>
<evidence type="ECO:0000256" key="3">
    <source>
        <dbReference type="ARBA" id="ARBA00038376"/>
    </source>
</evidence>
<dbReference type="GO" id="GO:0004497">
    <property type="term" value="F:monooxygenase activity"/>
    <property type="evidence" value="ECO:0007669"/>
    <property type="project" value="UniProtKB-KW"/>
</dbReference>
<protein>
    <submittedName>
        <fullName evidence="5">Putative nad-dependent epimerase</fullName>
    </submittedName>
</protein>
<keyword evidence="6" id="KW-1185">Reference proteome</keyword>
<proteinExistence type="inferred from homology"/>
<evidence type="ECO:0000259" key="4">
    <source>
        <dbReference type="Pfam" id="PF13460"/>
    </source>
</evidence>
<dbReference type="PANTHER" id="PTHR15020">
    <property type="entry name" value="FLAVIN REDUCTASE-RELATED"/>
    <property type="match status" value="1"/>
</dbReference>
<keyword evidence="1" id="KW-0560">Oxidoreductase</keyword>
<feature type="domain" description="NAD(P)-binding" evidence="4">
    <location>
        <begin position="8"/>
        <end position="212"/>
    </location>
</feature>
<dbReference type="SUPFAM" id="SSF51735">
    <property type="entry name" value="NAD(P)-binding Rossmann-fold domains"/>
    <property type="match status" value="1"/>
</dbReference>
<name>A0A0G2ICH6_9PEZI</name>
<dbReference type="AlphaFoldDB" id="A0A0G2ICH6"/>
<dbReference type="Gene3D" id="3.40.50.720">
    <property type="entry name" value="NAD(P)-binding Rossmann-like Domain"/>
    <property type="match status" value="1"/>
</dbReference>
<dbReference type="Pfam" id="PF13460">
    <property type="entry name" value="NAD_binding_10"/>
    <property type="match status" value="1"/>
</dbReference>
<dbReference type="EMBL" id="LCUC01000089">
    <property type="protein sequence ID" value="KKY37355.1"/>
    <property type="molecule type" value="Genomic_DNA"/>
</dbReference>
<evidence type="ECO:0000313" key="5">
    <source>
        <dbReference type="EMBL" id="KKY37355.1"/>
    </source>
</evidence>
<dbReference type="OrthoDB" id="10254221at2759"/>
<dbReference type="InterPro" id="IPR036291">
    <property type="entry name" value="NAD(P)-bd_dom_sf"/>
</dbReference>
<gene>
    <name evidence="5" type="ORF">UCDDA912_g02628</name>
</gene>
<accession>A0A0G2ICH6</accession>
<evidence type="ECO:0000256" key="1">
    <source>
        <dbReference type="ARBA" id="ARBA00023002"/>
    </source>
</evidence>
<comment type="similarity">
    <text evidence="3">Belongs to the avfA family.</text>
</comment>
<reference evidence="5 6" key="2">
    <citation type="submission" date="2015-05" db="EMBL/GenBank/DDBJ databases">
        <authorList>
            <person name="Morales-Cruz A."/>
            <person name="Amrine K.C."/>
            <person name="Cantu D."/>
        </authorList>
    </citation>
    <scope>NUCLEOTIDE SEQUENCE [LARGE SCALE GENOMIC DNA]</scope>
    <source>
        <strain evidence="5">DA912</strain>
    </source>
</reference>
<dbReference type="InterPro" id="IPR016040">
    <property type="entry name" value="NAD(P)-bd_dom"/>
</dbReference>
<keyword evidence="2" id="KW-0503">Monooxygenase</keyword>
<sequence length="267" mass="28922">MPTVAVLGSTGNTGSCLVRNLLDHSPQNKVNAYCRNKAKLLRVIPEVADNKRVEVFEGSIEDGPLLDSLLRGTKAVFLAVTSNDNIPGCSLNTDTATSVIRSLYRLRDEAGAAGKTYTPPKIILLAAGCPDDHIARNMSKLFRPIMLRAASQIYADLARAEAVLRSHDHWVQSVYIKPAGLSMDVARGHKLTLDEEESFLSYNDLANAMIETAIDDDAGLWVAKNVGVVNKVKGVGAKFPTGTPLLIASGFLRHLFPFLHPYLPSVS</sequence>
<evidence type="ECO:0000256" key="2">
    <source>
        <dbReference type="ARBA" id="ARBA00023033"/>
    </source>
</evidence>